<dbReference type="InterPro" id="IPR010156">
    <property type="entry name" value="CRISPR-assoc_prot_Cas6"/>
</dbReference>
<dbReference type="EMBL" id="JAAVJD010000281">
    <property type="protein sequence ID" value="NJQ08321.1"/>
    <property type="molecule type" value="Genomic_DNA"/>
</dbReference>
<evidence type="ECO:0000256" key="1">
    <source>
        <dbReference type="ARBA" id="ARBA00005937"/>
    </source>
</evidence>
<dbReference type="AlphaFoldDB" id="A0A7X6I144"/>
<sequence>MTTSAQEIPWPSVLSPGRSLVYGLLARHAPQLGRRLHAEGHGVHRMAPFGHSAPYFPHAARSRGRYAAGGSGTIEFGSPLSELLEAVARGLAGREVLDWGGVALRVTGLAAVEPPSFASGLATFRTTTPVVMKSAGGERGGDQLPRQQWLLPGDPGWAAYLQGNLVRKAETLGLKPAIEVVSVGSVGPKRSFSVGSGKKPGATIEVTLRGEPDVLAAVWSWGLGQGNSAGFGWIAA</sequence>
<dbReference type="Gene3D" id="3.30.70.1900">
    <property type="match status" value="1"/>
</dbReference>
<evidence type="ECO:0000313" key="5">
    <source>
        <dbReference type="EMBL" id="NJQ08321.1"/>
    </source>
</evidence>
<reference evidence="5 6" key="1">
    <citation type="submission" date="2020-03" db="EMBL/GenBank/DDBJ databases">
        <title>Draft genome of Streptomyces sp. ventii, isolated from the Axial Seamount in the Pacific Ocean, and resequencing of the two type strains Streptomyces lonarensis strain NCL 716 and Streptomyces bohaiensis strain 11A07.</title>
        <authorList>
            <person name="Loughran R.M."/>
            <person name="Pfannmuller K.M."/>
            <person name="Wasson B.J."/>
            <person name="Deadmond M.C."/>
            <person name="Paddock B.E."/>
            <person name="Koyack M.J."/>
            <person name="Gallegos D.A."/>
            <person name="Mitchell E.A."/>
            <person name="Ushijima B."/>
            <person name="Saw J.H."/>
            <person name="Mcphail K.L."/>
            <person name="Videau P."/>
        </authorList>
    </citation>
    <scope>NUCLEOTIDE SEQUENCE [LARGE SCALE GENOMIC DNA]</scope>
    <source>
        <strain evidence="5 6">NCL716</strain>
    </source>
</reference>
<evidence type="ECO:0000313" key="6">
    <source>
        <dbReference type="Proteomes" id="UP000578686"/>
    </source>
</evidence>
<organism evidence="5 6">
    <name type="scientific">Streptomyces lonarensis</name>
    <dbReference type="NCBI Taxonomy" id="700599"/>
    <lineage>
        <taxon>Bacteria</taxon>
        <taxon>Bacillati</taxon>
        <taxon>Actinomycetota</taxon>
        <taxon>Actinomycetes</taxon>
        <taxon>Kitasatosporales</taxon>
        <taxon>Streptomycetaceae</taxon>
        <taxon>Streptomyces</taxon>
    </lineage>
</organism>
<name>A0A7X6I144_9ACTN</name>
<feature type="domain" description="CRISPR associated protein Cas6 C-terminal" evidence="4">
    <location>
        <begin position="114"/>
        <end position="234"/>
    </location>
</feature>
<keyword evidence="2" id="KW-0694">RNA-binding</keyword>
<dbReference type="CDD" id="cd21140">
    <property type="entry name" value="Cas6_I-like"/>
    <property type="match status" value="1"/>
</dbReference>
<accession>A0A7X6I144</accession>
<dbReference type="GO" id="GO:0016788">
    <property type="term" value="F:hydrolase activity, acting on ester bonds"/>
    <property type="evidence" value="ECO:0007669"/>
    <property type="project" value="InterPro"/>
</dbReference>
<gene>
    <name evidence="5" type="ORF">HCN56_22745</name>
</gene>
<comment type="caution">
    <text evidence="5">The sequence shown here is derived from an EMBL/GenBank/DDBJ whole genome shotgun (WGS) entry which is preliminary data.</text>
</comment>
<dbReference type="Pfam" id="PF01881">
    <property type="entry name" value="Cas_Cas6_C"/>
    <property type="match status" value="1"/>
</dbReference>
<evidence type="ECO:0000256" key="2">
    <source>
        <dbReference type="ARBA" id="ARBA00022884"/>
    </source>
</evidence>
<comment type="similarity">
    <text evidence="1">Belongs to the CRISPR-associated protein Cas6/Cse3/CasE family.</text>
</comment>
<dbReference type="GO" id="GO:0051607">
    <property type="term" value="P:defense response to virus"/>
    <property type="evidence" value="ECO:0007669"/>
    <property type="project" value="UniProtKB-KW"/>
</dbReference>
<keyword evidence="6" id="KW-1185">Reference proteome</keyword>
<protein>
    <submittedName>
        <fullName evidence="5">CRISPR-associated protein Cas6</fullName>
    </submittedName>
</protein>
<dbReference type="InterPro" id="IPR049435">
    <property type="entry name" value="Cas_Cas6_C"/>
</dbReference>
<dbReference type="GO" id="GO:0003723">
    <property type="term" value="F:RNA binding"/>
    <property type="evidence" value="ECO:0007669"/>
    <property type="project" value="UniProtKB-KW"/>
</dbReference>
<dbReference type="PANTHER" id="PTHR36984:SF1">
    <property type="entry name" value="CRISPR-ASSOCIATED ENDORIBONUCLEASE CAS6 1"/>
    <property type="match status" value="1"/>
</dbReference>
<proteinExistence type="inferred from homology"/>
<evidence type="ECO:0000256" key="3">
    <source>
        <dbReference type="ARBA" id="ARBA00023118"/>
    </source>
</evidence>
<keyword evidence="3" id="KW-0051">Antiviral defense</keyword>
<dbReference type="PANTHER" id="PTHR36984">
    <property type="entry name" value="CRISPR-ASSOCIATED ENDORIBONUCLEASE CAS6 1"/>
    <property type="match status" value="1"/>
</dbReference>
<dbReference type="Proteomes" id="UP000578686">
    <property type="component" value="Unassembled WGS sequence"/>
</dbReference>
<evidence type="ECO:0000259" key="4">
    <source>
        <dbReference type="Pfam" id="PF01881"/>
    </source>
</evidence>